<reference evidence="2" key="1">
    <citation type="submission" date="2015-06" db="EMBL/GenBank/DDBJ databases">
        <title>Expansion of signal transduction pathways in fungi by whole-genome duplication.</title>
        <authorList>
            <consortium name="DOE Joint Genome Institute"/>
            <person name="Corrochano L.M."/>
            <person name="Kuo A."/>
            <person name="Marcet-Houben M."/>
            <person name="Polaino S."/>
            <person name="Salamov A."/>
            <person name="Villalobos J.M."/>
            <person name="Alvarez M.I."/>
            <person name="Avalos J."/>
            <person name="Benito E.P."/>
            <person name="Benoit I."/>
            <person name="Burger G."/>
            <person name="Camino L.P."/>
            <person name="Canovas D."/>
            <person name="Cerda-Olmedo E."/>
            <person name="Cheng J.-F."/>
            <person name="Dominguez A."/>
            <person name="Elias M."/>
            <person name="Eslava A.P."/>
            <person name="Glaser F."/>
            <person name="Grimwood J."/>
            <person name="Gutierrez G."/>
            <person name="Heitman J."/>
            <person name="Henrissat B."/>
            <person name="Iturriaga E.A."/>
            <person name="Lang B.F."/>
            <person name="Lavin J.L."/>
            <person name="Lee S."/>
            <person name="Li W."/>
            <person name="Lindquist E."/>
            <person name="Lopez-Garcia S."/>
            <person name="Luque E.M."/>
            <person name="Marcos A.T."/>
            <person name="Martin J."/>
            <person name="McCluskey K."/>
            <person name="Medina H.R."/>
            <person name="Miralles-Duran A."/>
            <person name="Miyazaki A."/>
            <person name="Munoz-Torres E."/>
            <person name="Oguiza J.A."/>
            <person name="Ohm R."/>
            <person name="Olmedo M."/>
            <person name="Orejas M."/>
            <person name="Ortiz-Castellanos L."/>
            <person name="Pisabarro A.G."/>
            <person name="Rodriguez-Romero J."/>
            <person name="Ruiz-Herrera J."/>
            <person name="Ruiz-Vazquez R."/>
            <person name="Sanz C."/>
            <person name="Schackwitz W."/>
            <person name="Schmutz J."/>
            <person name="Shahriari M."/>
            <person name="Shelest E."/>
            <person name="Silva-Franco F."/>
            <person name="Soanes D."/>
            <person name="Syed K."/>
            <person name="Tagua V.G."/>
            <person name="Talbot N.J."/>
            <person name="Thon M."/>
            <person name="De vries R.P."/>
            <person name="Wiebenga A."/>
            <person name="Yadav J.S."/>
            <person name="Braun E.L."/>
            <person name="Baker S."/>
            <person name="Garre V."/>
            <person name="Horwitz B."/>
            <person name="Torres-Martinez S."/>
            <person name="Idnurm A."/>
            <person name="Herrera-Estrella A."/>
            <person name="Gabaldon T."/>
            <person name="Grigoriev I.V."/>
        </authorList>
    </citation>
    <scope>NUCLEOTIDE SEQUENCE [LARGE SCALE GENOMIC DNA]</scope>
    <source>
        <strain evidence="2">NRRL 1555(-)</strain>
    </source>
</reference>
<evidence type="ECO:0000313" key="2">
    <source>
        <dbReference type="Proteomes" id="UP000077315"/>
    </source>
</evidence>
<dbReference type="Proteomes" id="UP000077315">
    <property type="component" value="Unassembled WGS sequence"/>
</dbReference>
<dbReference type="VEuPathDB" id="FungiDB:PHYBLDRAFT_67249"/>
<name>A0A162N9J7_PHYB8</name>
<keyword evidence="2" id="KW-1185">Reference proteome</keyword>
<evidence type="ECO:0000313" key="1">
    <source>
        <dbReference type="EMBL" id="OAD67114.1"/>
    </source>
</evidence>
<sequence length="496" mass="56195">MCMEGCIRFHDVEASNLIVKEEQCSCCGSQWFRCERDTLVPVQTFKVVHLLQQLRFKLGNSQECAKIAYGRSHIMGSRFGVLSDVFDSGAVRRLCEGSIVGQNDILVTMFVDQFNFFDDTKMLATIIHVVNLNIDPKESYRSFLEPIIKDFCILATSGIQIQTVTRQINVKIHLVMATGDNPAMSDLMNLAHHNSFFGCQACFSKGVSKHHTMCFFGNELPVCMGTVESLHQFEGNSYSVNGPNVFRDLPTLTSPTFFGLDEMHLLGHGIGKQLYKAFGGKLNQIDRSITKSRADISAIFTGSWQLLEETTGRQKAVHWLDFLLSVVLTVVVKNFVLAKTRNVVQDLVKTCAIAQQWKVAEREINIMEEAIGRWHVFLHHEVAEKRKSLAIVADECGMNYHNLVSSLVSIWGQDSRHVRANNLVVLKHLNEYRFVHKFFSQSVLEETKLFVIVNCLRGIWPNNEAKFFVCKSLTLGRFENLSNSIWCDKDNVVPNI</sequence>
<dbReference type="EMBL" id="KV441025">
    <property type="protein sequence ID" value="OAD67114.1"/>
    <property type="molecule type" value="Genomic_DNA"/>
</dbReference>
<organism evidence="1 2">
    <name type="scientific">Phycomyces blakesleeanus (strain ATCC 8743b / DSM 1359 / FGSC 10004 / NBRC 33097 / NRRL 1555)</name>
    <dbReference type="NCBI Taxonomy" id="763407"/>
    <lineage>
        <taxon>Eukaryota</taxon>
        <taxon>Fungi</taxon>
        <taxon>Fungi incertae sedis</taxon>
        <taxon>Mucoromycota</taxon>
        <taxon>Mucoromycotina</taxon>
        <taxon>Mucoromycetes</taxon>
        <taxon>Mucorales</taxon>
        <taxon>Phycomycetaceae</taxon>
        <taxon>Phycomyces</taxon>
    </lineage>
</organism>
<dbReference type="RefSeq" id="XP_018285154.1">
    <property type="nucleotide sequence ID" value="XM_018441762.1"/>
</dbReference>
<protein>
    <submittedName>
        <fullName evidence="1">Uncharacterized protein</fullName>
    </submittedName>
</protein>
<gene>
    <name evidence="1" type="ORF">PHYBLDRAFT_67249</name>
</gene>
<dbReference type="GeneID" id="29002668"/>
<accession>A0A162N9J7</accession>
<proteinExistence type="predicted"/>
<dbReference type="InParanoid" id="A0A162N9J7"/>
<dbReference type="OrthoDB" id="3261594at2759"/>
<dbReference type="AlphaFoldDB" id="A0A162N9J7"/>